<evidence type="ECO:0000256" key="1">
    <source>
        <dbReference type="ARBA" id="ARBA00004115"/>
    </source>
</evidence>
<keyword evidence="10" id="KW-0325">Glycoprotein</keyword>
<comment type="caution">
    <text evidence="14">The sequence shown here is derived from an EMBL/GenBank/DDBJ whole genome shotgun (WGS) entry which is preliminary data.</text>
</comment>
<evidence type="ECO:0000256" key="10">
    <source>
        <dbReference type="ARBA" id="ARBA00023180"/>
    </source>
</evidence>
<keyword evidence="6" id="KW-0732">Signal</keyword>
<dbReference type="InterPro" id="IPR011678">
    <property type="entry name" value="EMC1_C"/>
</dbReference>
<organism evidence="14 15">
    <name type="scientific">Akanthomyces lecanii RCEF 1005</name>
    <dbReference type="NCBI Taxonomy" id="1081108"/>
    <lineage>
        <taxon>Eukaryota</taxon>
        <taxon>Fungi</taxon>
        <taxon>Dikarya</taxon>
        <taxon>Ascomycota</taxon>
        <taxon>Pezizomycotina</taxon>
        <taxon>Sordariomycetes</taxon>
        <taxon>Hypocreomycetidae</taxon>
        <taxon>Hypocreales</taxon>
        <taxon>Cordycipitaceae</taxon>
        <taxon>Akanthomyces</taxon>
        <taxon>Cordyceps confragosa</taxon>
    </lineage>
</organism>
<evidence type="ECO:0000256" key="9">
    <source>
        <dbReference type="ARBA" id="ARBA00023136"/>
    </source>
</evidence>
<dbReference type="Proteomes" id="UP000076881">
    <property type="component" value="Unassembled WGS sequence"/>
</dbReference>
<evidence type="ECO:0000259" key="13">
    <source>
        <dbReference type="Pfam" id="PF25293"/>
    </source>
</evidence>
<evidence type="ECO:0000256" key="11">
    <source>
        <dbReference type="SAM" id="Phobius"/>
    </source>
</evidence>
<protein>
    <recommendedName>
        <fullName evidence="4">ER membrane protein complex subunit 1</fullName>
    </recommendedName>
</protein>
<evidence type="ECO:0000313" key="15">
    <source>
        <dbReference type="Proteomes" id="UP000076881"/>
    </source>
</evidence>
<dbReference type="Pfam" id="PF07774">
    <property type="entry name" value="EMC1_C"/>
    <property type="match status" value="1"/>
</dbReference>
<evidence type="ECO:0000256" key="2">
    <source>
        <dbReference type="ARBA" id="ARBA00007904"/>
    </source>
</evidence>
<dbReference type="EMBL" id="AZHF01000002">
    <property type="protein sequence ID" value="OAA79055.1"/>
    <property type="molecule type" value="Genomic_DNA"/>
</dbReference>
<comment type="subcellular location">
    <subcellularLocation>
        <location evidence="1">Endoplasmic reticulum membrane</location>
        <topology evidence="1">Single-pass type I membrane protein</topology>
    </subcellularLocation>
</comment>
<dbReference type="Gene3D" id="2.130.10.10">
    <property type="entry name" value="YVTN repeat-like/Quinoprotein amine dehydrogenase"/>
    <property type="match status" value="1"/>
</dbReference>
<evidence type="ECO:0000256" key="3">
    <source>
        <dbReference type="ARBA" id="ARBA00011276"/>
    </source>
</evidence>
<dbReference type="AlphaFoldDB" id="A0A162IWD1"/>
<feature type="domain" description="ER membrane protein complex subunit 1 C-terminal" evidence="12">
    <location>
        <begin position="768"/>
        <end position="998"/>
    </location>
</feature>
<dbReference type="STRING" id="1081108.A0A162IWD1"/>
<evidence type="ECO:0000256" key="8">
    <source>
        <dbReference type="ARBA" id="ARBA00022989"/>
    </source>
</evidence>
<evidence type="ECO:0000256" key="6">
    <source>
        <dbReference type="ARBA" id="ARBA00022729"/>
    </source>
</evidence>
<accession>A0A162IWD1</accession>
<keyword evidence="7" id="KW-0256">Endoplasmic reticulum</keyword>
<dbReference type="GO" id="GO:0072546">
    <property type="term" value="C:EMC complex"/>
    <property type="evidence" value="ECO:0007669"/>
    <property type="project" value="InterPro"/>
</dbReference>
<reference evidence="14 15" key="1">
    <citation type="journal article" date="2016" name="Genome Biol. Evol.">
        <title>Divergent and convergent evolution of fungal pathogenicity.</title>
        <authorList>
            <person name="Shang Y."/>
            <person name="Xiao G."/>
            <person name="Zheng P."/>
            <person name="Cen K."/>
            <person name="Zhan S."/>
            <person name="Wang C."/>
        </authorList>
    </citation>
    <scope>NUCLEOTIDE SEQUENCE [LARGE SCALE GENOMIC DNA]</scope>
    <source>
        <strain evidence="14 15">RCEF 1005</strain>
    </source>
</reference>
<evidence type="ECO:0000256" key="4">
    <source>
        <dbReference type="ARBA" id="ARBA00020824"/>
    </source>
</evidence>
<dbReference type="InterPro" id="IPR026895">
    <property type="entry name" value="EMC1"/>
</dbReference>
<gene>
    <name evidence="14" type="ORF">LEL_02541</name>
</gene>
<dbReference type="InterPro" id="IPR058545">
    <property type="entry name" value="Beta-prop_EMC1_1st"/>
</dbReference>
<dbReference type="InterPro" id="IPR011047">
    <property type="entry name" value="Quinoprotein_ADH-like_sf"/>
</dbReference>
<keyword evidence="5 11" id="KW-0812">Transmembrane</keyword>
<dbReference type="PANTHER" id="PTHR21573:SF0">
    <property type="entry name" value="ER MEMBRANE PROTEIN COMPLEX SUBUNIT 1"/>
    <property type="match status" value="1"/>
</dbReference>
<keyword evidence="8 11" id="KW-1133">Transmembrane helix</keyword>
<dbReference type="OrthoDB" id="28092at2759"/>
<comment type="subunit">
    <text evidence="3">Component of the ER membrane protein complex (EMC).</text>
</comment>
<proteinExistence type="inferred from homology"/>
<feature type="domain" description="EMC1 first beta-propeller" evidence="13">
    <location>
        <begin position="53"/>
        <end position="448"/>
    </location>
</feature>
<sequence length="1002" mass="108337">MTKLLQLASSQLHELSTPGTPRKSPTKLRSISSTMRRQFQSALLLGLSALGAAIFKDEVGHIDFHHSLVGIPQREATFYHRPKLGTKASLLYTLSDLGVVGAINPASGETVWRHQLSDDLSSSAGHLRAPADEEWVATAQGPRVQAWNGLTGRNVWEVDFHGEARDVEVIEVTDTSRKDVVVLFEEDGTTVLRRLHGGLGTVMWEFRESTKDVPLQVSTDIASIYIVSLHGSPSSYSVKTTSVDPSTGKRADQWTVGTKGDVATAEDVMFVGGNSAAPIVAWKGNDKLSIQILGTKTKHDIALAPDVEFVDIQAPYLKESQARFLVHTASKSGNRAEVFSVDIKNAQIKKTHDLPQLQGRGSFSTSCEGANVWFTRVTDDEIQVLPSDSHEGVARWKIQLDGAVKPIHSVSEVIHKSGSEYAVRVAILTEDHDWIQIRNGERDWVRHEGLSGSVAAAWAEIPEQEDLAKVLAGEADTNPISAYVNRLVRHIDDLQYLPGYLVSIPGRILASIAGDEPTSSAGNLYADVFGFNKIVVLATRRGRFYGVDTGNKGAVLWTKDVLPQAAGESLSVKGFAVTDDTGVVAMRGSRGESVLIRATDGHVEEVKPAESSTPIISSTAIVDGEASAWILALGPGGNPVDQTLGGQLDDQTFIVRGEDESVKGIKIVADGKKAKKQDIWEIKAVAGQRIVDVATLPTHDVAASIGRVLGDRQVQYKYLNPNTAVVAFVDNKTSVLSVKLVDTISGQVLVAETHEGVDAGKSVSCTMSENWFACSFFGQYKLNDDSGRSIHGYQVVVSDLYESETPNDRGPLGDSEKFSSLAPVENPLGVALPFVASQSWVVSQPLSKLAVTQTRQGIANRNIVAYLPESHAVVALPRILLDPRRPVGRDPTASEIEAEGLPRYMPAIEIDSRNILSHDWEILGVDGFTTSPAVVESTSLLIAYGIDVYGTRVVPSGLFDILGKGFNKLTLVATVLALTAGVLFLGPMVRRSQINRRWEAFI</sequence>
<dbReference type="SUPFAM" id="SSF50998">
    <property type="entry name" value="Quinoprotein alcohol dehydrogenase-like"/>
    <property type="match status" value="1"/>
</dbReference>
<evidence type="ECO:0000256" key="5">
    <source>
        <dbReference type="ARBA" id="ARBA00022692"/>
    </source>
</evidence>
<feature type="transmembrane region" description="Helical" evidence="11">
    <location>
        <begin position="969"/>
        <end position="989"/>
    </location>
</feature>
<dbReference type="Pfam" id="PF25293">
    <property type="entry name" value="Beta-prop_EMC1_N"/>
    <property type="match status" value="1"/>
</dbReference>
<name>A0A162IWD1_CORDF</name>
<comment type="similarity">
    <text evidence="2">Belongs to the EMC1 family.</text>
</comment>
<evidence type="ECO:0000313" key="14">
    <source>
        <dbReference type="EMBL" id="OAA79055.1"/>
    </source>
</evidence>
<evidence type="ECO:0000256" key="7">
    <source>
        <dbReference type="ARBA" id="ARBA00022824"/>
    </source>
</evidence>
<dbReference type="InterPro" id="IPR015943">
    <property type="entry name" value="WD40/YVTN_repeat-like_dom_sf"/>
</dbReference>
<keyword evidence="9 11" id="KW-0472">Membrane</keyword>
<dbReference type="PANTHER" id="PTHR21573">
    <property type="entry name" value="ER MEMBRANE PROTEIN COMPLEX SUBUNIT 1"/>
    <property type="match status" value="1"/>
</dbReference>
<evidence type="ECO:0000259" key="12">
    <source>
        <dbReference type="Pfam" id="PF07774"/>
    </source>
</evidence>
<dbReference type="GO" id="GO:0034975">
    <property type="term" value="P:protein folding in endoplasmic reticulum"/>
    <property type="evidence" value="ECO:0007669"/>
    <property type="project" value="TreeGrafter"/>
</dbReference>
<keyword evidence="15" id="KW-1185">Reference proteome</keyword>